<evidence type="ECO:0000313" key="12">
    <source>
        <dbReference type="EMBL" id="KJB58724.1"/>
    </source>
</evidence>
<protein>
    <recommendedName>
        <fullName evidence="11">Homeobox domain-containing protein</fullName>
    </recommendedName>
</protein>
<evidence type="ECO:0000256" key="10">
    <source>
        <dbReference type="SAM" id="Coils"/>
    </source>
</evidence>
<evidence type="ECO:0000256" key="5">
    <source>
        <dbReference type="ARBA" id="ARBA00023155"/>
    </source>
</evidence>
<feature type="DNA-binding region" description="Homeobox" evidence="8">
    <location>
        <begin position="108"/>
        <end position="139"/>
    </location>
</feature>
<dbReference type="STRING" id="29730.A0A0D2TPA1"/>
<name>A0A0D2TPA1_GOSRA</name>
<dbReference type="PROSITE" id="PS50071">
    <property type="entry name" value="HOMEOBOX_2"/>
    <property type="match status" value="1"/>
</dbReference>
<dbReference type="InterPro" id="IPR003106">
    <property type="entry name" value="Leu_zip_homeo"/>
</dbReference>
<dbReference type="PANTHER" id="PTHR45714:SF24">
    <property type="entry name" value="HOMEOBOX DOMAIN-CONTAINING PROTEIN"/>
    <property type="match status" value="1"/>
</dbReference>
<gene>
    <name evidence="12" type="ORF">B456_009G223100</name>
</gene>
<dbReference type="eggNOG" id="KOG0483">
    <property type="taxonomic scope" value="Eukaryota"/>
</dbReference>
<accession>A0A0D2TPA1</accession>
<keyword evidence="7 8" id="KW-0539">Nucleus</keyword>
<keyword evidence="5 8" id="KW-0371">Homeobox</keyword>
<dbReference type="SMART" id="SM00389">
    <property type="entry name" value="HOX"/>
    <property type="match status" value="1"/>
</dbReference>
<dbReference type="InterPro" id="IPR050762">
    <property type="entry name" value="HD-ZIP_Homeobox_LZ_Class_II"/>
</dbReference>
<keyword evidence="6" id="KW-0804">Transcription</keyword>
<organism evidence="12 13">
    <name type="scientific">Gossypium raimondii</name>
    <name type="common">Peruvian cotton</name>
    <name type="synonym">Gossypium klotzschianum subsp. raimondii</name>
    <dbReference type="NCBI Taxonomy" id="29730"/>
    <lineage>
        <taxon>Eukaryota</taxon>
        <taxon>Viridiplantae</taxon>
        <taxon>Streptophyta</taxon>
        <taxon>Embryophyta</taxon>
        <taxon>Tracheophyta</taxon>
        <taxon>Spermatophyta</taxon>
        <taxon>Magnoliopsida</taxon>
        <taxon>eudicotyledons</taxon>
        <taxon>Gunneridae</taxon>
        <taxon>Pentapetalae</taxon>
        <taxon>rosids</taxon>
        <taxon>malvids</taxon>
        <taxon>Malvales</taxon>
        <taxon>Malvaceae</taxon>
        <taxon>Malvoideae</taxon>
        <taxon>Gossypium</taxon>
    </lineage>
</organism>
<dbReference type="Gramene" id="KJB58724">
    <property type="protein sequence ID" value="KJB58724"/>
    <property type="gene ID" value="B456_009G223100"/>
</dbReference>
<dbReference type="CDD" id="cd00086">
    <property type="entry name" value="homeodomain"/>
    <property type="match status" value="1"/>
</dbReference>
<evidence type="ECO:0000256" key="4">
    <source>
        <dbReference type="ARBA" id="ARBA00023125"/>
    </source>
</evidence>
<keyword evidence="3" id="KW-0805">Transcription regulation</keyword>
<feature type="domain" description="Homeobox" evidence="11">
    <location>
        <begin position="106"/>
        <end position="138"/>
    </location>
</feature>
<evidence type="ECO:0000256" key="3">
    <source>
        <dbReference type="ARBA" id="ARBA00023015"/>
    </source>
</evidence>
<reference evidence="12 13" key="1">
    <citation type="journal article" date="2012" name="Nature">
        <title>Repeated polyploidization of Gossypium genomes and the evolution of spinnable cotton fibres.</title>
        <authorList>
            <person name="Paterson A.H."/>
            <person name="Wendel J.F."/>
            <person name="Gundlach H."/>
            <person name="Guo H."/>
            <person name="Jenkins J."/>
            <person name="Jin D."/>
            <person name="Llewellyn D."/>
            <person name="Showmaker K.C."/>
            <person name="Shu S."/>
            <person name="Udall J."/>
            <person name="Yoo M.J."/>
            <person name="Byers R."/>
            <person name="Chen W."/>
            <person name="Doron-Faigenboim A."/>
            <person name="Duke M.V."/>
            <person name="Gong L."/>
            <person name="Grimwood J."/>
            <person name="Grover C."/>
            <person name="Grupp K."/>
            <person name="Hu G."/>
            <person name="Lee T.H."/>
            <person name="Li J."/>
            <person name="Lin L."/>
            <person name="Liu T."/>
            <person name="Marler B.S."/>
            <person name="Page J.T."/>
            <person name="Roberts A.W."/>
            <person name="Romanel E."/>
            <person name="Sanders W.S."/>
            <person name="Szadkowski E."/>
            <person name="Tan X."/>
            <person name="Tang H."/>
            <person name="Xu C."/>
            <person name="Wang J."/>
            <person name="Wang Z."/>
            <person name="Zhang D."/>
            <person name="Zhang L."/>
            <person name="Ashrafi H."/>
            <person name="Bedon F."/>
            <person name="Bowers J.E."/>
            <person name="Brubaker C.L."/>
            <person name="Chee P.W."/>
            <person name="Das S."/>
            <person name="Gingle A.R."/>
            <person name="Haigler C.H."/>
            <person name="Harker D."/>
            <person name="Hoffmann L.V."/>
            <person name="Hovav R."/>
            <person name="Jones D.C."/>
            <person name="Lemke C."/>
            <person name="Mansoor S."/>
            <person name="ur Rahman M."/>
            <person name="Rainville L.N."/>
            <person name="Rambani A."/>
            <person name="Reddy U.K."/>
            <person name="Rong J.K."/>
            <person name="Saranga Y."/>
            <person name="Scheffler B.E."/>
            <person name="Scheffler J.A."/>
            <person name="Stelly D.M."/>
            <person name="Triplett B.A."/>
            <person name="Van Deynze A."/>
            <person name="Vaslin M.F."/>
            <person name="Waghmare V.N."/>
            <person name="Walford S.A."/>
            <person name="Wright R.J."/>
            <person name="Zaki E.A."/>
            <person name="Zhang T."/>
            <person name="Dennis E.S."/>
            <person name="Mayer K.F."/>
            <person name="Peterson D.G."/>
            <person name="Rokhsar D.S."/>
            <person name="Wang X."/>
            <person name="Schmutz J."/>
        </authorList>
    </citation>
    <scope>NUCLEOTIDE SEQUENCE [LARGE SCALE GENOMIC DNA]</scope>
</reference>
<keyword evidence="4 8" id="KW-0238">DNA-binding</keyword>
<dbReference type="InterPro" id="IPR017970">
    <property type="entry name" value="Homeobox_CS"/>
</dbReference>
<evidence type="ECO:0000256" key="2">
    <source>
        <dbReference type="ARBA" id="ARBA00006074"/>
    </source>
</evidence>
<sequence>MGLDDICNTGLCLGLGIGCLVKQENISQSDHHQQKKKKPFLKHDQLFPSLSLGPSHDVHGHGESIDLHQRQASSLSLSAVSSFSNSSVKRERDFGGEEVELERVCSRKQKQGLAEQLNLRPRQVEVWFQNRRARTKLKQTEVDCELLKKCCETLKEENKRLHKELQELKSLKLTASYYMHLPAATLTLCPSCERVDNGGEAPSTSSPFTMGKKSHFFSSYTHPSAAC</sequence>
<dbReference type="InterPro" id="IPR001356">
    <property type="entry name" value="HD"/>
</dbReference>
<dbReference type="OMA" id="NHSSAAC"/>
<dbReference type="EMBL" id="CM001748">
    <property type="protein sequence ID" value="KJB58724.1"/>
    <property type="molecule type" value="Genomic_DNA"/>
</dbReference>
<evidence type="ECO:0000256" key="1">
    <source>
        <dbReference type="ARBA" id="ARBA00004123"/>
    </source>
</evidence>
<dbReference type="SMART" id="SM00340">
    <property type="entry name" value="HALZ"/>
    <property type="match status" value="1"/>
</dbReference>
<dbReference type="SUPFAM" id="SSF46689">
    <property type="entry name" value="Homeodomain-like"/>
    <property type="match status" value="1"/>
</dbReference>
<dbReference type="GO" id="GO:0043565">
    <property type="term" value="F:sequence-specific DNA binding"/>
    <property type="evidence" value="ECO:0007669"/>
    <property type="project" value="InterPro"/>
</dbReference>
<dbReference type="GO" id="GO:0000981">
    <property type="term" value="F:DNA-binding transcription factor activity, RNA polymerase II-specific"/>
    <property type="evidence" value="ECO:0007669"/>
    <property type="project" value="InterPro"/>
</dbReference>
<comment type="subcellular location">
    <subcellularLocation>
        <location evidence="1 8 9">Nucleus</location>
    </subcellularLocation>
</comment>
<dbReference type="PROSITE" id="PS00027">
    <property type="entry name" value="HOMEOBOX_1"/>
    <property type="match status" value="1"/>
</dbReference>
<dbReference type="Pfam" id="PF02183">
    <property type="entry name" value="HALZ"/>
    <property type="match status" value="1"/>
</dbReference>
<dbReference type="Gene3D" id="1.10.10.60">
    <property type="entry name" value="Homeodomain-like"/>
    <property type="match status" value="1"/>
</dbReference>
<evidence type="ECO:0000313" key="13">
    <source>
        <dbReference type="Proteomes" id="UP000032304"/>
    </source>
</evidence>
<keyword evidence="13" id="KW-1185">Reference proteome</keyword>
<evidence type="ECO:0000259" key="11">
    <source>
        <dbReference type="PROSITE" id="PS50071"/>
    </source>
</evidence>
<evidence type="ECO:0000256" key="8">
    <source>
        <dbReference type="PROSITE-ProRule" id="PRU00108"/>
    </source>
</evidence>
<dbReference type="PANTHER" id="PTHR45714">
    <property type="entry name" value="HOMEOBOX-LEUCINE ZIPPER PROTEIN HAT14"/>
    <property type="match status" value="1"/>
</dbReference>
<comment type="similarity">
    <text evidence="2">Belongs to the HD-ZIP homeobox family. Class II subfamily.</text>
</comment>
<dbReference type="Proteomes" id="UP000032304">
    <property type="component" value="Chromosome 9"/>
</dbReference>
<dbReference type="InterPro" id="IPR009057">
    <property type="entry name" value="Homeodomain-like_sf"/>
</dbReference>
<feature type="coiled-coil region" evidence="10">
    <location>
        <begin position="137"/>
        <end position="174"/>
    </location>
</feature>
<dbReference type="Pfam" id="PF00046">
    <property type="entry name" value="Homeodomain"/>
    <property type="match status" value="1"/>
</dbReference>
<evidence type="ECO:0000256" key="6">
    <source>
        <dbReference type="ARBA" id="ARBA00023163"/>
    </source>
</evidence>
<keyword evidence="10" id="KW-0175">Coiled coil</keyword>
<dbReference type="GO" id="GO:0005634">
    <property type="term" value="C:nucleus"/>
    <property type="evidence" value="ECO:0007669"/>
    <property type="project" value="UniProtKB-SubCell"/>
</dbReference>
<dbReference type="AlphaFoldDB" id="A0A0D2TPA1"/>
<proteinExistence type="inferred from homology"/>
<evidence type="ECO:0000256" key="9">
    <source>
        <dbReference type="RuleBase" id="RU000682"/>
    </source>
</evidence>
<evidence type="ECO:0000256" key="7">
    <source>
        <dbReference type="ARBA" id="ARBA00023242"/>
    </source>
</evidence>